<dbReference type="InterPro" id="IPR036390">
    <property type="entry name" value="WH_DNA-bd_sf"/>
</dbReference>
<feature type="region of interest" description="Disordered" evidence="15">
    <location>
        <begin position="213"/>
        <end position="236"/>
    </location>
</feature>
<evidence type="ECO:0000256" key="5">
    <source>
        <dbReference type="ARBA" id="ARBA00022692"/>
    </source>
</evidence>
<dbReference type="Gene3D" id="3.30.980.40">
    <property type="match status" value="1"/>
</dbReference>
<evidence type="ECO:0000256" key="8">
    <source>
        <dbReference type="ARBA" id="ARBA00022840"/>
    </source>
</evidence>
<dbReference type="Gene3D" id="1.10.10.10">
    <property type="entry name" value="Winged helix-like DNA-binding domain superfamily/Winged helix DNA-binding domain"/>
    <property type="match status" value="1"/>
</dbReference>
<organism evidence="18 19">
    <name type="scientific">Thermodesulfatator indicus (strain DSM 15286 / JCM 11887 / CIR29812)</name>
    <dbReference type="NCBI Taxonomy" id="667014"/>
    <lineage>
        <taxon>Bacteria</taxon>
        <taxon>Pseudomonadati</taxon>
        <taxon>Thermodesulfobacteriota</taxon>
        <taxon>Thermodesulfobacteria</taxon>
        <taxon>Thermodesulfobacteriales</taxon>
        <taxon>Thermodesulfatatoraceae</taxon>
        <taxon>Thermodesulfatator</taxon>
    </lineage>
</organism>
<keyword evidence="19" id="KW-1185">Reference proteome</keyword>
<dbReference type="PROSITE" id="PS50901">
    <property type="entry name" value="FTSK"/>
    <property type="match status" value="1"/>
</dbReference>
<evidence type="ECO:0000256" key="14">
    <source>
        <dbReference type="PROSITE-ProRule" id="PRU00289"/>
    </source>
</evidence>
<dbReference type="InterPro" id="IPR025199">
    <property type="entry name" value="FtsK_4TM"/>
</dbReference>
<comment type="subunit">
    <text evidence="13">Homohexamer. Forms a ring that surrounds DNA.</text>
</comment>
<feature type="binding site" evidence="14">
    <location>
        <begin position="392"/>
        <end position="399"/>
    </location>
    <ligand>
        <name>ATP</name>
        <dbReference type="ChEBI" id="CHEBI:30616"/>
    </ligand>
</feature>
<dbReference type="Pfam" id="PF01580">
    <property type="entry name" value="FtsK_SpoIIIE"/>
    <property type="match status" value="1"/>
</dbReference>
<dbReference type="InterPro" id="IPR050206">
    <property type="entry name" value="FtsK/SpoIIIE/SftA"/>
</dbReference>
<evidence type="ECO:0000256" key="13">
    <source>
        <dbReference type="ARBA" id="ARBA00025923"/>
    </source>
</evidence>
<keyword evidence="5 16" id="KW-0812">Transmembrane</keyword>
<keyword evidence="3" id="KW-1003">Cell membrane</keyword>
<dbReference type="OrthoDB" id="9807790at2"/>
<dbReference type="Pfam" id="PF09397">
    <property type="entry name" value="FtsK_gamma"/>
    <property type="match status" value="1"/>
</dbReference>
<dbReference type="HOGENOM" id="CLU_001981_9_7_0"/>
<dbReference type="InterPro" id="IPR041027">
    <property type="entry name" value="FtsK_alpha"/>
</dbReference>
<keyword evidence="4 18" id="KW-0132">Cell division</keyword>
<dbReference type="Pfam" id="PF17854">
    <property type="entry name" value="FtsK_alpha"/>
    <property type="match status" value="1"/>
</dbReference>
<evidence type="ECO:0000256" key="3">
    <source>
        <dbReference type="ARBA" id="ARBA00022475"/>
    </source>
</evidence>
<reference evidence="18 19" key="2">
    <citation type="journal article" date="2012" name="Stand. Genomic Sci.">
        <title>Complete genome sequence of the thermophilic sulfate-reducing ocean bacterium Thermodesulfatator indicus type strain (CIR29812(T)).</title>
        <authorList>
            <person name="Anderson I."/>
            <person name="Saunders E."/>
            <person name="Lapidus A."/>
            <person name="Nolan M."/>
            <person name="Lucas S."/>
            <person name="Tice H."/>
            <person name="Del Rio T.G."/>
            <person name="Cheng J.F."/>
            <person name="Han C."/>
            <person name="Tapia R."/>
            <person name="Goodwin L.A."/>
            <person name="Pitluck S."/>
            <person name="Liolios K."/>
            <person name="Mavromatis K."/>
            <person name="Pagani I."/>
            <person name="Ivanova N."/>
            <person name="Mikhailova N."/>
            <person name="Pati A."/>
            <person name="Chen A."/>
            <person name="Palaniappan K."/>
            <person name="Land M."/>
            <person name="Hauser L."/>
            <person name="Jeffries C.D."/>
            <person name="Chang Y.J."/>
            <person name="Brambilla E.M."/>
            <person name="Rohde M."/>
            <person name="Spring S."/>
            <person name="Goker M."/>
            <person name="Detter J.C."/>
            <person name="Woyke T."/>
            <person name="Bristow J."/>
            <person name="Eisen J.A."/>
            <person name="Markowitz V."/>
            <person name="Hugenholtz P."/>
            <person name="Kyrpides N.C."/>
            <person name="Klenk H.P."/>
        </authorList>
    </citation>
    <scope>NUCLEOTIDE SEQUENCE [LARGE SCALE GENOMIC DNA]</scope>
    <source>
        <strain evidence="19">DSM 15286 / JCM 11887 / CIR29812</strain>
    </source>
</reference>
<dbReference type="eggNOG" id="COG1674">
    <property type="taxonomic scope" value="Bacteria"/>
</dbReference>
<feature type="transmembrane region" description="Helical" evidence="16">
    <location>
        <begin position="88"/>
        <end position="108"/>
    </location>
</feature>
<dbReference type="PANTHER" id="PTHR22683:SF41">
    <property type="entry name" value="DNA TRANSLOCASE FTSK"/>
    <property type="match status" value="1"/>
</dbReference>
<dbReference type="InParanoid" id="F8ACH0"/>
<keyword evidence="9 16" id="KW-1133">Transmembrane helix</keyword>
<dbReference type="InterPro" id="IPR002543">
    <property type="entry name" value="FtsK_dom"/>
</dbReference>
<accession>F8ACH0</accession>
<proteinExistence type="inferred from homology"/>
<evidence type="ECO:0000256" key="11">
    <source>
        <dbReference type="ARBA" id="ARBA00023136"/>
    </source>
</evidence>
<dbReference type="AlphaFoldDB" id="F8ACH0"/>
<dbReference type="Proteomes" id="UP000006793">
    <property type="component" value="Chromosome"/>
</dbReference>
<dbReference type="Pfam" id="PF13491">
    <property type="entry name" value="FtsK_4TM"/>
    <property type="match status" value="1"/>
</dbReference>
<keyword evidence="8 14" id="KW-0067">ATP-binding</keyword>
<evidence type="ECO:0000256" key="4">
    <source>
        <dbReference type="ARBA" id="ARBA00022618"/>
    </source>
</evidence>
<dbReference type="GO" id="GO:0005524">
    <property type="term" value="F:ATP binding"/>
    <property type="evidence" value="ECO:0007669"/>
    <property type="project" value="UniProtKB-UniRule"/>
</dbReference>
<dbReference type="InterPro" id="IPR027417">
    <property type="entry name" value="P-loop_NTPase"/>
</dbReference>
<feature type="region of interest" description="Disordered" evidence="15">
    <location>
        <begin position="679"/>
        <end position="698"/>
    </location>
</feature>
<gene>
    <name evidence="18" type="ordered locus">Thein_0793</name>
</gene>
<dbReference type="SMART" id="SM00382">
    <property type="entry name" value="AAA"/>
    <property type="match status" value="1"/>
</dbReference>
<dbReference type="GO" id="GO:0005886">
    <property type="term" value="C:plasma membrane"/>
    <property type="evidence" value="ECO:0007669"/>
    <property type="project" value="UniProtKB-SubCell"/>
</dbReference>
<keyword evidence="6 14" id="KW-0547">Nucleotide-binding</keyword>
<dbReference type="FunCoup" id="F8ACH0">
    <property type="interactions" value="105"/>
</dbReference>
<dbReference type="SMART" id="SM00843">
    <property type="entry name" value="Ftsk_gamma"/>
    <property type="match status" value="1"/>
</dbReference>
<feature type="domain" description="FtsK" evidence="17">
    <location>
        <begin position="375"/>
        <end position="561"/>
    </location>
</feature>
<evidence type="ECO:0000313" key="19">
    <source>
        <dbReference type="Proteomes" id="UP000006793"/>
    </source>
</evidence>
<evidence type="ECO:0000256" key="1">
    <source>
        <dbReference type="ARBA" id="ARBA00004651"/>
    </source>
</evidence>
<evidence type="ECO:0000313" key="18">
    <source>
        <dbReference type="EMBL" id="AEH44671.1"/>
    </source>
</evidence>
<dbReference type="PATRIC" id="fig|667014.3.peg.816"/>
<feature type="transmembrane region" description="Helical" evidence="16">
    <location>
        <begin position="50"/>
        <end position="81"/>
    </location>
</feature>
<dbReference type="InterPro" id="IPR018541">
    <property type="entry name" value="Ftsk_gamma"/>
</dbReference>
<comment type="similarity">
    <text evidence="2">Belongs to the FtsK/SpoIIIE/SftA family.</text>
</comment>
<evidence type="ECO:0000256" key="6">
    <source>
        <dbReference type="ARBA" id="ARBA00022741"/>
    </source>
</evidence>
<dbReference type="EMBL" id="CP002683">
    <property type="protein sequence ID" value="AEH44671.1"/>
    <property type="molecule type" value="Genomic_DNA"/>
</dbReference>
<dbReference type="Gene3D" id="3.40.50.300">
    <property type="entry name" value="P-loop containing nucleotide triphosphate hydrolases"/>
    <property type="match status" value="1"/>
</dbReference>
<dbReference type="SUPFAM" id="SSF46785">
    <property type="entry name" value="Winged helix' DNA-binding domain"/>
    <property type="match status" value="1"/>
</dbReference>
<dbReference type="CDD" id="cd01127">
    <property type="entry name" value="TrwB_TraG_TraD_VirD4"/>
    <property type="match status" value="1"/>
</dbReference>
<dbReference type="KEGG" id="tid:Thein_0793"/>
<reference evidence="19" key="1">
    <citation type="submission" date="2011-04" db="EMBL/GenBank/DDBJ databases">
        <title>The complete genome of Thermodesulfatator indicus DSM 15286.</title>
        <authorList>
            <person name="Lucas S."/>
            <person name="Copeland A."/>
            <person name="Lapidus A."/>
            <person name="Bruce D."/>
            <person name="Goodwin L."/>
            <person name="Pitluck S."/>
            <person name="Peters L."/>
            <person name="Kyrpides N."/>
            <person name="Mavromatis K."/>
            <person name="Pagani I."/>
            <person name="Ivanova N."/>
            <person name="Saunders L."/>
            <person name="Detter J.C."/>
            <person name="Tapia R."/>
            <person name="Han C."/>
            <person name="Land M."/>
            <person name="Hauser L."/>
            <person name="Markowitz V."/>
            <person name="Cheng J.-F."/>
            <person name="Hugenholtz P."/>
            <person name="Woyke T."/>
            <person name="Wu D."/>
            <person name="Spring S."/>
            <person name="Schroeder M."/>
            <person name="Brambilla E."/>
            <person name="Klenk H.-P."/>
            <person name="Eisen J.A."/>
        </authorList>
    </citation>
    <scope>NUCLEOTIDE SEQUENCE [LARGE SCALE GENOMIC DNA]</scope>
    <source>
        <strain evidence="19">DSM 15286 / JCM 11887 / CIR29812</strain>
    </source>
</reference>
<comment type="subcellular location">
    <subcellularLocation>
        <location evidence="1">Cell membrane</location>
        <topology evidence="1">Multi-pass membrane protein</topology>
    </subcellularLocation>
</comment>
<feature type="transmembrane region" description="Helical" evidence="16">
    <location>
        <begin position="139"/>
        <end position="158"/>
    </location>
</feature>
<feature type="transmembrane region" description="Helical" evidence="16">
    <location>
        <begin position="12"/>
        <end position="30"/>
    </location>
</feature>
<dbReference type="PANTHER" id="PTHR22683">
    <property type="entry name" value="SPORULATION PROTEIN RELATED"/>
    <property type="match status" value="1"/>
</dbReference>
<dbReference type="InterPro" id="IPR036388">
    <property type="entry name" value="WH-like_DNA-bd_sf"/>
</dbReference>
<evidence type="ECO:0000256" key="12">
    <source>
        <dbReference type="ARBA" id="ARBA00023306"/>
    </source>
</evidence>
<keyword evidence="11 16" id="KW-0472">Membrane</keyword>
<keyword evidence="12" id="KW-0131">Cell cycle</keyword>
<name>F8ACH0_THEID</name>
<dbReference type="STRING" id="667014.Thein_0793"/>
<evidence type="ECO:0000256" key="10">
    <source>
        <dbReference type="ARBA" id="ARBA00023125"/>
    </source>
</evidence>
<evidence type="ECO:0000256" key="16">
    <source>
        <dbReference type="SAM" id="Phobius"/>
    </source>
</evidence>
<protein>
    <submittedName>
        <fullName evidence="18">Cell division protein FtsK/SpoIIIE</fullName>
    </submittedName>
</protein>
<evidence type="ECO:0000256" key="15">
    <source>
        <dbReference type="SAM" id="MobiDB-lite"/>
    </source>
</evidence>
<dbReference type="RefSeq" id="WP_013907415.1">
    <property type="nucleotide sequence ID" value="NC_015681.1"/>
</dbReference>
<keyword evidence="7" id="KW-0159">Chromosome partition</keyword>
<dbReference type="SUPFAM" id="SSF52540">
    <property type="entry name" value="P-loop containing nucleoside triphosphate hydrolases"/>
    <property type="match status" value="1"/>
</dbReference>
<evidence type="ECO:0000259" key="17">
    <source>
        <dbReference type="PROSITE" id="PS50901"/>
    </source>
</evidence>
<keyword evidence="10" id="KW-0238">DNA-binding</keyword>
<evidence type="ECO:0000256" key="9">
    <source>
        <dbReference type="ARBA" id="ARBA00022989"/>
    </source>
</evidence>
<dbReference type="InterPro" id="IPR003593">
    <property type="entry name" value="AAA+_ATPase"/>
</dbReference>
<dbReference type="PaxDb" id="667014-Thein_0793"/>
<sequence length="698" mass="76922">MFNRFKHEIIGIVLLALGVFIFLALVGYHPDDPGFGRVGAIQVKNFTGLIGAYISAFFFDLAGIGAWFVPIFLILGGIWLFSGQKQGLRLLVAAVLFISSVSFLEPLANLHGEIGPYPLNGGLLGVLGKQLVALLGKPGLFLIIVLFQLVALSLISGFSPKELLERAKNFVVFLISKFKTFFSRETHESPVQEARELVSAFEPQIPEAQEIYPEPEEDLYTPEKDESKKLPTPSIGQKFQKPPLNLLNDPPPQVKRESKEELLARAKLLEQKLEDFGVRGKVTEICPGPVITVYEYEPAPGIKINKISSLADDLALGLKAASVRIVAPIPGKSAVGIEVANREREIVYLKEILASETYRKAKSKLTLALGKDISGRPVVTDLAKMPHLLIAGATGTGKSVCLHSMLMSLLFKATPEEVRLLLIDPKRIELSVYDGIPHLLHPVLLEPKTATLALKWAVAEMERRYQLLEEARARNLESYNAQAEEKLPYIVIVVDELADLMVVSSKDVEMSLTRLAQMARASGIHLLLATQRPSVDVLTGIIKANFPARISFQVSSRTDSRTILDTGGAERLLGAGDMLFLPPGTSKLKRIHGAYISEEEVKRVIEFLQSQGEPAYEIEFTVTEEGGSEIADDEVDELYEQAVQIVVQTGQASISMLQRRLRVGYNRAARMIERMEKEGIVGPSDGVRPRPVLRSPDK</sequence>
<evidence type="ECO:0000256" key="2">
    <source>
        <dbReference type="ARBA" id="ARBA00006474"/>
    </source>
</evidence>
<dbReference type="GO" id="GO:0007059">
    <property type="term" value="P:chromosome segregation"/>
    <property type="evidence" value="ECO:0007669"/>
    <property type="project" value="UniProtKB-KW"/>
</dbReference>
<dbReference type="GO" id="GO:0051301">
    <property type="term" value="P:cell division"/>
    <property type="evidence" value="ECO:0007669"/>
    <property type="project" value="UniProtKB-KW"/>
</dbReference>
<evidence type="ECO:0000256" key="7">
    <source>
        <dbReference type="ARBA" id="ARBA00022829"/>
    </source>
</evidence>
<dbReference type="GO" id="GO:0003677">
    <property type="term" value="F:DNA binding"/>
    <property type="evidence" value="ECO:0007669"/>
    <property type="project" value="UniProtKB-KW"/>
</dbReference>